<dbReference type="RefSeq" id="WP_188703004.1">
    <property type="nucleotide sequence ID" value="NZ_BMLX01000001.1"/>
</dbReference>
<organism evidence="4 5">
    <name type="scientific">Silvimonas iriomotensis</name>
    <dbReference type="NCBI Taxonomy" id="449662"/>
    <lineage>
        <taxon>Bacteria</taxon>
        <taxon>Pseudomonadati</taxon>
        <taxon>Pseudomonadota</taxon>
        <taxon>Betaproteobacteria</taxon>
        <taxon>Neisseriales</taxon>
        <taxon>Chitinibacteraceae</taxon>
        <taxon>Silvimonas</taxon>
    </lineage>
</organism>
<keyword evidence="2" id="KW-0812">Transmembrane</keyword>
<dbReference type="PANTHER" id="PTHR30386:SF19">
    <property type="entry name" value="MULTIDRUG EXPORT PROTEIN EMRA-RELATED"/>
    <property type="match status" value="1"/>
</dbReference>
<accession>A0ABQ2P6G8</accession>
<dbReference type="InterPro" id="IPR050739">
    <property type="entry name" value="MFP"/>
</dbReference>
<name>A0ABQ2P6G8_9NEIS</name>
<comment type="caution">
    <text evidence="4">The sequence shown here is derived from an EMBL/GenBank/DDBJ whole genome shotgun (WGS) entry which is preliminary data.</text>
</comment>
<dbReference type="EMBL" id="BMLX01000001">
    <property type="protein sequence ID" value="GGP19385.1"/>
    <property type="molecule type" value="Genomic_DNA"/>
</dbReference>
<evidence type="ECO:0000259" key="3">
    <source>
        <dbReference type="Pfam" id="PF25885"/>
    </source>
</evidence>
<dbReference type="SUPFAM" id="SSF111369">
    <property type="entry name" value="HlyD-like secretion proteins"/>
    <property type="match status" value="2"/>
</dbReference>
<evidence type="ECO:0000313" key="4">
    <source>
        <dbReference type="EMBL" id="GGP19385.1"/>
    </source>
</evidence>
<keyword evidence="2" id="KW-1133">Transmembrane helix</keyword>
<feature type="transmembrane region" description="Helical" evidence="2">
    <location>
        <begin position="21"/>
        <end position="41"/>
    </location>
</feature>
<gene>
    <name evidence="4" type="ORF">GCM10010970_10350</name>
</gene>
<dbReference type="Proteomes" id="UP000637267">
    <property type="component" value="Unassembled WGS sequence"/>
</dbReference>
<keyword evidence="5" id="KW-1185">Reference proteome</keyword>
<keyword evidence="2" id="KW-0472">Membrane</keyword>
<dbReference type="Gene3D" id="2.40.50.100">
    <property type="match status" value="1"/>
</dbReference>
<dbReference type="Pfam" id="PF25885">
    <property type="entry name" value="HH_EMRA"/>
    <property type="match status" value="1"/>
</dbReference>
<dbReference type="Gene3D" id="2.40.30.170">
    <property type="match status" value="1"/>
</dbReference>
<comment type="subcellular location">
    <subcellularLocation>
        <location evidence="1">Cell envelope</location>
    </subcellularLocation>
</comment>
<protein>
    <submittedName>
        <fullName evidence="4">Multidrug resistance protein</fullName>
    </submittedName>
</protein>
<evidence type="ECO:0000256" key="1">
    <source>
        <dbReference type="ARBA" id="ARBA00004196"/>
    </source>
</evidence>
<proteinExistence type="predicted"/>
<evidence type="ECO:0000256" key="2">
    <source>
        <dbReference type="SAM" id="Phobius"/>
    </source>
</evidence>
<dbReference type="Gene3D" id="1.10.287.470">
    <property type="entry name" value="Helix hairpin bin"/>
    <property type="match status" value="1"/>
</dbReference>
<evidence type="ECO:0000313" key="5">
    <source>
        <dbReference type="Proteomes" id="UP000637267"/>
    </source>
</evidence>
<dbReference type="PANTHER" id="PTHR30386">
    <property type="entry name" value="MEMBRANE FUSION SUBUNIT OF EMRAB-TOLC MULTIDRUG EFFLUX PUMP"/>
    <property type="match status" value="1"/>
</dbReference>
<reference evidence="5" key="1">
    <citation type="journal article" date="2019" name="Int. J. Syst. Evol. Microbiol.">
        <title>The Global Catalogue of Microorganisms (GCM) 10K type strain sequencing project: providing services to taxonomists for standard genome sequencing and annotation.</title>
        <authorList>
            <consortium name="The Broad Institute Genomics Platform"/>
            <consortium name="The Broad Institute Genome Sequencing Center for Infectious Disease"/>
            <person name="Wu L."/>
            <person name="Ma J."/>
        </authorList>
    </citation>
    <scope>NUCLEOTIDE SEQUENCE [LARGE SCALE GENOMIC DNA]</scope>
    <source>
        <strain evidence="5">CGMCC 1.8859</strain>
    </source>
</reference>
<sequence length="394" mass="42394">MTSTPTTEIATPASRKRKTGLLLVALLVIIAAIAYLAWYLLVARYSVSTDDAYVNGNLVQLTPQIAGTVVRINADDTQHVTRGETMVELDTADTQLALSNAEAQLARTTRQVSATYINNHFLDANIESRRAELTRAQQDLARRLPAIGSGSVSAEDLDHARRTVDEAQSALEAAQQAAHANLALSGAGPVAQHPDVLAAASKVRDTWLAWSRTRIAAPVSGYVARRSVQIGQRVAPGNQMLAIVPLDEVWVDANFKEVQLQHVRIGQPVELVADAWGGKVVYHGQVTGFSAGTGAAFAALPAQNATGNWIKVVQRLPVRITLNPRELAEHPLQIGLSMTVDVDVHQQTGANMSTTARTAFHTDVFTQDPHEADRLIEQIITANLVSNPRSGRGA</sequence>
<feature type="domain" description="Multidrug export protein EmrA/FarA alpha-helical hairpin" evidence="3">
    <location>
        <begin position="93"/>
        <end position="213"/>
    </location>
</feature>
<dbReference type="InterPro" id="IPR058633">
    <property type="entry name" value="EmrA/FarA_HH"/>
</dbReference>